<evidence type="ECO:0000256" key="4">
    <source>
        <dbReference type="SAM" id="MobiDB-lite"/>
    </source>
</evidence>
<dbReference type="PROSITE" id="PS00678">
    <property type="entry name" value="WD_REPEATS_1"/>
    <property type="match status" value="1"/>
</dbReference>
<dbReference type="InterPro" id="IPR036322">
    <property type="entry name" value="WD40_repeat_dom_sf"/>
</dbReference>
<dbReference type="PROSITE" id="PS50837">
    <property type="entry name" value="NACHT"/>
    <property type="match status" value="1"/>
</dbReference>
<dbReference type="SUPFAM" id="SSF50998">
    <property type="entry name" value="Quinoprotein alcohol dehydrogenase-like"/>
    <property type="match status" value="1"/>
</dbReference>
<dbReference type="Pfam" id="PF00400">
    <property type="entry name" value="WD40"/>
    <property type="match status" value="4"/>
</dbReference>
<dbReference type="SUPFAM" id="SSF52540">
    <property type="entry name" value="P-loop containing nucleoside triphosphate hydrolases"/>
    <property type="match status" value="1"/>
</dbReference>
<dbReference type="EMBL" id="KV428047">
    <property type="protein sequence ID" value="KZT39381.1"/>
    <property type="molecule type" value="Genomic_DNA"/>
</dbReference>
<evidence type="ECO:0000256" key="1">
    <source>
        <dbReference type="ARBA" id="ARBA00022574"/>
    </source>
</evidence>
<sequence length="1645" mass="184712">MAASEHRDDSPDGIQRTEREPKNTLIISNITGALYLTTRQCLLSSKKKAGVFLVEFEYGGRKERTPWSASTAKPIWSNDLIFPCSNAPSGEILTIRVFYEKKGKEKLRCEAEDVVVNLDVSKPLDKVIRVSKWVNGTVPDLHLDFRLTISSLGFNASKPAASDHVALPTVLETSPPTDHAFDEIHRLEGGVDAMQPIGESLATVIDNVDPVFKIIEDISEIHPYAKLAFSIVTAAYTVLKAQRDRDDKVNDLITTMRETYEAIWAAKEKWENADSLNAVWDKVSDVTMDCCNFISKYRETKAFTLRAIQNVASKTDKTIKDFEGQFEDIKGAFQTLTTENIHAAVIKIRSIQLELLDEVQDLHVQVNLNDMIYPRGANFDPKKACLPDTREHALHVLQKFASGLALHDHQMQGNSSNSSVLWIKGAAGTGKSFIAHRLVQLWQPHGKMGSSFFFNYRTQKDAPPHSLIPKFSQDLASACPAWKHALNAIIERNRSLRYETSILQQFDSLLIQPTRAVFIPHPILFVIDGLDEAGDREGRSELIEVLTTRFHELPSNFRFVLFSRPERDIADAFASSSHHISLDMKDLCTADDGDIERLVENKFKPLKAKPENAGWLTDKALSHLVLKSGGLMVFAGTACDYIIIPISGSTFAGRLRHILELDRVPKMDTLYSVILQVNIGSDRQAIAQFQTVMGRMVCLRDPLPYDAYLALDRHGVYQDATETTLPFMASILYGVQDRENPISPIHKSFTDFLIDQNRSLDYHISQPDHYSSLLRDCLSEMAKNLRFNICGIESSYVVQDSVKPILSPQLRYACRFWAEHLVDIPYDSAIAAHIKSFFETSLLDWFQVLNYIGYDDPLYDLVALTIRWSQWDDMVLTEISTEVEACLRQTDNFKTKSGPHVYLSALPYVAPTNWVHRRYRHQFHHLPVVTSALLTEHNPLEKILFHLARDGRDSIRTRYSPNGAQILAANGQIFVLFDSTSYEPVWKHQQSDNTELRHWQFSPDGSCIYLLGQDLELEVMQNMDGTCRSSPIRIHPTEGVIHAIISLDCRYVICVTKQGGLQKWCAQTGEHINSSTLSDFELFDDSDKIALSPDGESLLRWGGERSGYQIGYWSTESPSPMIFKGHTARIRGAICSLDNARSFSYDDDCTIRAWNLHSVQEIWHSEVHEQHIYPIECLAASPDNQLVASGSDDLTVRLWDAANGHLVCKPLQSQHGSPNTLEFSPDGERLICITTEGIAYVWNVEIAISAPHHYAGCSQAVFAVKISTDSSLMAAAVRSDVIQIQETKSARVLARKSLRSGADTFEVLAFSPQNSILAYVDETRCIGLWHWQTPAQDHHLSEGHTDDIQSLCFSPSAELLLSASDDKTMQVWDIRSGTALPTHEIHTHRGPLSDHAFAAVFAESAKRIVSAHFLNDILRVWDLAAKEPLNQTIDWPSGQDVRLALSPNGGRLLSASSRGIQLWNMIDGRLSKFGHNLEADHGDVCSVSFSPDSCMVAVGFGDKAIQIWDVDTGKKFGAPLHSHCKARTLAFTPDGRHIMAASKTDGLLHIWDIATKPSTLPWKSKVANTRWYSDDPWDGWVYDTGPDESRLFWVPERFRPGFVWSDKHRVIGVPETRVDISDFAHGKDWTKCWKGPTPLSSDSVS</sequence>
<dbReference type="PRINTS" id="PR00320">
    <property type="entry name" value="GPROTEINBRPT"/>
</dbReference>
<evidence type="ECO:0000313" key="6">
    <source>
        <dbReference type="EMBL" id="KZT39381.1"/>
    </source>
</evidence>
<evidence type="ECO:0000313" key="7">
    <source>
        <dbReference type="Proteomes" id="UP000076798"/>
    </source>
</evidence>
<dbReference type="InterPro" id="IPR007111">
    <property type="entry name" value="NACHT_NTPase"/>
</dbReference>
<dbReference type="InterPro" id="IPR019775">
    <property type="entry name" value="WD40_repeat_CS"/>
</dbReference>
<evidence type="ECO:0000256" key="2">
    <source>
        <dbReference type="ARBA" id="ARBA00022737"/>
    </source>
</evidence>
<dbReference type="SMART" id="SM00320">
    <property type="entry name" value="WD40"/>
    <property type="match status" value="9"/>
</dbReference>
<evidence type="ECO:0000259" key="5">
    <source>
        <dbReference type="PROSITE" id="PS50837"/>
    </source>
</evidence>
<dbReference type="OrthoDB" id="538223at2759"/>
<dbReference type="PROSITE" id="PS50082">
    <property type="entry name" value="WD_REPEATS_2"/>
    <property type="match status" value="3"/>
</dbReference>
<feature type="repeat" description="WD" evidence="3">
    <location>
        <begin position="1477"/>
        <end position="1518"/>
    </location>
</feature>
<accession>A0A166EAP2</accession>
<dbReference type="Gene3D" id="3.40.50.300">
    <property type="entry name" value="P-loop containing nucleotide triphosphate hydrolases"/>
    <property type="match status" value="1"/>
</dbReference>
<dbReference type="InterPro" id="IPR020472">
    <property type="entry name" value="WD40_PAC1"/>
</dbReference>
<keyword evidence="7" id="KW-1185">Reference proteome</keyword>
<gene>
    <name evidence="6" type="ORF">SISSUDRAFT_1061204</name>
</gene>
<proteinExistence type="predicted"/>
<dbReference type="PANTHER" id="PTHR19879:SF9">
    <property type="entry name" value="TRANSCRIPTION INITIATION FACTOR TFIID SUBUNIT 5"/>
    <property type="match status" value="1"/>
</dbReference>
<organism evidence="6 7">
    <name type="scientific">Sistotremastrum suecicum HHB10207 ss-3</name>
    <dbReference type="NCBI Taxonomy" id="1314776"/>
    <lineage>
        <taxon>Eukaryota</taxon>
        <taxon>Fungi</taxon>
        <taxon>Dikarya</taxon>
        <taxon>Basidiomycota</taxon>
        <taxon>Agaricomycotina</taxon>
        <taxon>Agaricomycetes</taxon>
        <taxon>Sistotremastrales</taxon>
        <taxon>Sistotremastraceae</taxon>
        <taxon>Sistotremastrum</taxon>
    </lineage>
</organism>
<dbReference type="InterPro" id="IPR015943">
    <property type="entry name" value="WD40/YVTN_repeat-like_dom_sf"/>
</dbReference>
<dbReference type="InterPro" id="IPR001680">
    <property type="entry name" value="WD40_rpt"/>
</dbReference>
<reference evidence="6 7" key="1">
    <citation type="journal article" date="2016" name="Mol. Biol. Evol.">
        <title>Comparative Genomics of Early-Diverging Mushroom-Forming Fungi Provides Insights into the Origins of Lignocellulose Decay Capabilities.</title>
        <authorList>
            <person name="Nagy L.G."/>
            <person name="Riley R."/>
            <person name="Tritt A."/>
            <person name="Adam C."/>
            <person name="Daum C."/>
            <person name="Floudas D."/>
            <person name="Sun H."/>
            <person name="Yadav J.S."/>
            <person name="Pangilinan J."/>
            <person name="Larsson K.H."/>
            <person name="Matsuura K."/>
            <person name="Barry K."/>
            <person name="Labutti K."/>
            <person name="Kuo R."/>
            <person name="Ohm R.A."/>
            <person name="Bhattacharya S.S."/>
            <person name="Shirouzu T."/>
            <person name="Yoshinaga Y."/>
            <person name="Martin F.M."/>
            <person name="Grigoriev I.V."/>
            <person name="Hibbett D.S."/>
        </authorList>
    </citation>
    <scope>NUCLEOTIDE SEQUENCE [LARGE SCALE GENOMIC DNA]</scope>
    <source>
        <strain evidence="6 7">HHB10207 ss-3</strain>
    </source>
</reference>
<evidence type="ECO:0000256" key="3">
    <source>
        <dbReference type="PROSITE-ProRule" id="PRU00221"/>
    </source>
</evidence>
<feature type="domain" description="NACHT" evidence="5">
    <location>
        <begin position="419"/>
        <end position="565"/>
    </location>
</feature>
<feature type="region of interest" description="Disordered" evidence="4">
    <location>
        <begin position="1"/>
        <end position="20"/>
    </location>
</feature>
<keyword evidence="2" id="KW-0677">Repeat</keyword>
<dbReference type="Pfam" id="PF24883">
    <property type="entry name" value="NPHP3_N"/>
    <property type="match status" value="1"/>
</dbReference>
<dbReference type="PROSITE" id="PS50294">
    <property type="entry name" value="WD_REPEATS_REGION"/>
    <property type="match status" value="3"/>
</dbReference>
<name>A0A166EAP2_9AGAM</name>
<dbReference type="SUPFAM" id="SSF50978">
    <property type="entry name" value="WD40 repeat-like"/>
    <property type="match status" value="1"/>
</dbReference>
<feature type="repeat" description="WD" evidence="3">
    <location>
        <begin position="1168"/>
        <end position="1209"/>
    </location>
</feature>
<dbReference type="PANTHER" id="PTHR19879">
    <property type="entry name" value="TRANSCRIPTION INITIATION FACTOR TFIID"/>
    <property type="match status" value="1"/>
</dbReference>
<dbReference type="Gene3D" id="2.130.10.10">
    <property type="entry name" value="YVTN repeat-like/Quinoprotein amine dehydrogenase"/>
    <property type="match status" value="4"/>
</dbReference>
<keyword evidence="1 3" id="KW-0853">WD repeat</keyword>
<dbReference type="InterPro" id="IPR011047">
    <property type="entry name" value="Quinoprotein_ADH-like_sf"/>
</dbReference>
<protein>
    <submittedName>
        <fullName evidence="6">WD40 repeat-like protein</fullName>
    </submittedName>
</protein>
<dbReference type="InterPro" id="IPR027417">
    <property type="entry name" value="P-loop_NTPase"/>
</dbReference>
<dbReference type="Proteomes" id="UP000076798">
    <property type="component" value="Unassembled WGS sequence"/>
</dbReference>
<dbReference type="STRING" id="1314776.A0A166EAP2"/>
<feature type="repeat" description="WD" evidence="3">
    <location>
        <begin position="1341"/>
        <end position="1382"/>
    </location>
</feature>
<dbReference type="InterPro" id="IPR056884">
    <property type="entry name" value="NPHP3-like_N"/>
</dbReference>